<reference evidence="12 13" key="1">
    <citation type="submission" date="2020-11" db="EMBL/GenBank/DDBJ databases">
        <authorList>
            <person name="Wallbank WR R."/>
            <person name="Pardo Diaz C."/>
            <person name="Kozak K."/>
            <person name="Martin S."/>
            <person name="Jiggins C."/>
            <person name="Moest M."/>
            <person name="Warren A I."/>
            <person name="Generalovic N T."/>
            <person name="Byers J.R.P. K."/>
            <person name="Montejo-Kovacevich G."/>
            <person name="Yen C E."/>
        </authorList>
    </citation>
    <scope>NUCLEOTIDE SEQUENCE [LARGE SCALE GENOMIC DNA]</scope>
</reference>
<dbReference type="SUPFAM" id="SSF57903">
    <property type="entry name" value="FYVE/PHD zinc finger"/>
    <property type="match status" value="2"/>
</dbReference>
<evidence type="ECO:0000256" key="4">
    <source>
        <dbReference type="ARBA" id="ARBA00022771"/>
    </source>
</evidence>
<gene>
    <name evidence="12" type="ORF">HERILL_LOCUS1400</name>
</gene>
<evidence type="ECO:0000256" key="5">
    <source>
        <dbReference type="ARBA" id="ARBA00022833"/>
    </source>
</evidence>
<keyword evidence="6" id="KW-0805">Transcription regulation</keyword>
<dbReference type="PANTHER" id="PTHR45888:SF5">
    <property type="entry name" value="D4, ISOFORM A"/>
    <property type="match status" value="1"/>
</dbReference>
<dbReference type="InParanoid" id="A0A7R8YM17"/>
<evidence type="ECO:0000256" key="8">
    <source>
        <dbReference type="ARBA" id="ARBA00023242"/>
    </source>
</evidence>
<dbReference type="Gene3D" id="3.30.40.10">
    <property type="entry name" value="Zinc/RING finger domain, C3HC4 (zinc finger)"/>
    <property type="match status" value="1"/>
</dbReference>
<dbReference type="Pfam" id="PF14051">
    <property type="entry name" value="DPF1-3_N"/>
    <property type="match status" value="1"/>
</dbReference>
<keyword evidence="13" id="KW-1185">Reference proteome</keyword>
<dbReference type="FunCoup" id="A0A7R8YM17">
    <property type="interactions" value="964"/>
</dbReference>
<evidence type="ECO:0000313" key="12">
    <source>
        <dbReference type="EMBL" id="CAD7078111.1"/>
    </source>
</evidence>
<dbReference type="GO" id="GO:0071565">
    <property type="term" value="C:nBAF complex"/>
    <property type="evidence" value="ECO:0007669"/>
    <property type="project" value="TreeGrafter"/>
</dbReference>
<feature type="compositionally biased region" description="Low complexity" evidence="10">
    <location>
        <begin position="207"/>
        <end position="216"/>
    </location>
</feature>
<dbReference type="PANTHER" id="PTHR45888">
    <property type="entry name" value="HL01030P-RELATED"/>
    <property type="match status" value="1"/>
</dbReference>
<evidence type="ECO:0000259" key="11">
    <source>
        <dbReference type="PROSITE" id="PS50016"/>
    </source>
</evidence>
<keyword evidence="8" id="KW-0539">Nucleus</keyword>
<dbReference type="InterPro" id="IPR001965">
    <property type="entry name" value="Znf_PHD"/>
</dbReference>
<feature type="domain" description="PHD-type" evidence="11">
    <location>
        <begin position="256"/>
        <end position="316"/>
    </location>
</feature>
<evidence type="ECO:0000256" key="1">
    <source>
        <dbReference type="ARBA" id="ARBA00004123"/>
    </source>
</evidence>
<keyword evidence="4 9" id="KW-0863">Zinc-finger</keyword>
<feature type="compositionally biased region" description="Basic residues" evidence="10">
    <location>
        <begin position="179"/>
        <end position="188"/>
    </location>
</feature>
<dbReference type="CDD" id="cd15530">
    <property type="entry name" value="PHD2_d4"/>
    <property type="match status" value="1"/>
</dbReference>
<evidence type="ECO:0000256" key="7">
    <source>
        <dbReference type="ARBA" id="ARBA00023163"/>
    </source>
</evidence>
<evidence type="ECO:0000256" key="10">
    <source>
        <dbReference type="SAM" id="MobiDB-lite"/>
    </source>
</evidence>
<keyword evidence="2" id="KW-0479">Metal-binding</keyword>
<dbReference type="InterPro" id="IPR019787">
    <property type="entry name" value="Znf_PHD-finger"/>
</dbReference>
<dbReference type="InterPro" id="IPR013083">
    <property type="entry name" value="Znf_RING/FYVE/PHD"/>
</dbReference>
<keyword evidence="3" id="KW-0677">Repeat</keyword>
<dbReference type="GO" id="GO:0008270">
    <property type="term" value="F:zinc ion binding"/>
    <property type="evidence" value="ECO:0007669"/>
    <property type="project" value="UniProtKB-KW"/>
</dbReference>
<feature type="domain" description="PHD-type" evidence="11">
    <location>
        <begin position="313"/>
        <end position="363"/>
    </location>
</feature>
<feature type="compositionally biased region" description="Acidic residues" evidence="10">
    <location>
        <begin position="139"/>
        <end position="151"/>
    </location>
</feature>
<organism evidence="12 13">
    <name type="scientific">Hermetia illucens</name>
    <name type="common">Black soldier fly</name>
    <dbReference type="NCBI Taxonomy" id="343691"/>
    <lineage>
        <taxon>Eukaryota</taxon>
        <taxon>Metazoa</taxon>
        <taxon>Ecdysozoa</taxon>
        <taxon>Arthropoda</taxon>
        <taxon>Hexapoda</taxon>
        <taxon>Insecta</taxon>
        <taxon>Pterygota</taxon>
        <taxon>Neoptera</taxon>
        <taxon>Endopterygota</taxon>
        <taxon>Diptera</taxon>
        <taxon>Brachycera</taxon>
        <taxon>Stratiomyomorpha</taxon>
        <taxon>Stratiomyidae</taxon>
        <taxon>Hermetiinae</taxon>
        <taxon>Hermetia</taxon>
    </lineage>
</organism>
<proteinExistence type="predicted"/>
<dbReference type="CDD" id="cd15619">
    <property type="entry name" value="PHD1_d4"/>
    <property type="match status" value="1"/>
</dbReference>
<dbReference type="GO" id="GO:0007399">
    <property type="term" value="P:nervous system development"/>
    <property type="evidence" value="ECO:0007669"/>
    <property type="project" value="TreeGrafter"/>
</dbReference>
<keyword evidence="7" id="KW-0804">Transcription</keyword>
<dbReference type="EMBL" id="LR899009">
    <property type="protein sequence ID" value="CAD7078111.1"/>
    <property type="molecule type" value="Genomic_DNA"/>
</dbReference>
<evidence type="ECO:0000256" key="2">
    <source>
        <dbReference type="ARBA" id="ARBA00022723"/>
    </source>
</evidence>
<keyword evidence="5" id="KW-0862">Zinc</keyword>
<evidence type="ECO:0000313" key="13">
    <source>
        <dbReference type="Proteomes" id="UP000594454"/>
    </source>
</evidence>
<feature type="compositionally biased region" description="Basic and acidic residues" evidence="10">
    <location>
        <begin position="112"/>
        <end position="121"/>
    </location>
</feature>
<sequence>MASTTEIQIEVLENSENFNTRLCIERRLRMPFIDPQTGVAQNHCALFMKRQQRMPGFRDGQIYTYPSTRWRKPKRQYLLQHHNYRPYSYRETQVEATVPITDGTTVNPAVDTDSKDSHRNDEKEWYYDEMELSHHVDNFEEDPESDMDFDESYSSKRRRRKGAGVSKKTIVIPEVPIVKRGRRGRKKQVPSDGDGRRSRPGPPSLPPNTGSSPLNNIEEPQMPILTPEHKLPADETDVDRRKQGKSRLETVKAEPSPYCDFCLGDSRENKKTLLPEELVSCSDCGRSGHPSCLQFTPNMNISVKRYRWQCIECKYCSICGTSDNDDQLLFCDDCDRGYHMYCLSPPLTVPPEGSWSCKLCIEEFHSDKNTAPRFGPRLPY</sequence>
<dbReference type="SMART" id="SM00249">
    <property type="entry name" value="PHD"/>
    <property type="match status" value="2"/>
</dbReference>
<comment type="subcellular location">
    <subcellularLocation>
        <location evidence="1">Nucleus</location>
    </subcellularLocation>
</comment>
<evidence type="ECO:0000256" key="3">
    <source>
        <dbReference type="ARBA" id="ARBA00022737"/>
    </source>
</evidence>
<dbReference type="OrthoDB" id="1903104at2759"/>
<evidence type="ECO:0000256" key="6">
    <source>
        <dbReference type="ARBA" id="ARBA00023015"/>
    </source>
</evidence>
<dbReference type="AlphaFoldDB" id="A0A7R8YM17"/>
<dbReference type="Proteomes" id="UP000594454">
    <property type="component" value="Chromosome 1"/>
</dbReference>
<dbReference type="FunFam" id="3.30.40.10:FF:000005">
    <property type="entry name" value="zinc finger protein isoform X1"/>
    <property type="match status" value="1"/>
</dbReference>
<feature type="region of interest" description="Disordered" evidence="10">
    <location>
        <begin position="137"/>
        <end position="249"/>
    </location>
</feature>
<name>A0A7R8YM17_HERIL</name>
<protein>
    <recommendedName>
        <fullName evidence="11">PHD-type domain-containing protein</fullName>
    </recommendedName>
</protein>
<dbReference type="InterPro" id="IPR025750">
    <property type="entry name" value="DPF1-3_N"/>
</dbReference>
<evidence type="ECO:0000256" key="9">
    <source>
        <dbReference type="PROSITE-ProRule" id="PRU00146"/>
    </source>
</evidence>
<feature type="compositionally biased region" description="Basic and acidic residues" evidence="10">
    <location>
        <begin position="227"/>
        <end position="249"/>
    </location>
</feature>
<dbReference type="Pfam" id="PF00628">
    <property type="entry name" value="PHD"/>
    <property type="match status" value="2"/>
</dbReference>
<dbReference type="InterPro" id="IPR011011">
    <property type="entry name" value="Znf_FYVE_PHD"/>
</dbReference>
<feature type="region of interest" description="Disordered" evidence="10">
    <location>
        <begin position="102"/>
        <end position="121"/>
    </location>
</feature>
<dbReference type="PROSITE" id="PS50016">
    <property type="entry name" value="ZF_PHD_2"/>
    <property type="match status" value="2"/>
</dbReference>
<accession>A0A7R8YM17</accession>